<evidence type="ECO:0000313" key="2">
    <source>
        <dbReference type="Proteomes" id="UP001055879"/>
    </source>
</evidence>
<protein>
    <submittedName>
        <fullName evidence="1">Uncharacterized protein</fullName>
    </submittedName>
</protein>
<proteinExistence type="predicted"/>
<evidence type="ECO:0000313" key="1">
    <source>
        <dbReference type="EMBL" id="KAI3691998.1"/>
    </source>
</evidence>
<keyword evidence="2" id="KW-1185">Reference proteome</keyword>
<dbReference type="Proteomes" id="UP001055879">
    <property type="component" value="Linkage Group LG11"/>
</dbReference>
<accession>A0ACB8Z3Q5</accession>
<sequence length="193" mass="21663">MLQNFSYIYIVRIIWNTRSNLGGPSLGINGDFTLSYSDQILDLSIDGVCRISINQRRQDVQENHRHALQGSESSVTVDFLFISILSYIQKSANMSGPSGNEALEVVQRDGVWSVNGPRSREGCYYVYEVSVYHPSTLKIEKCIANDPYARGLLGDGQRTFLANLDSDPLKPQEWGNLADEKPKIADFSDISMY</sequence>
<name>A0ACB8Z3Q5_ARCLA</name>
<comment type="caution">
    <text evidence="1">The sequence shown here is derived from an EMBL/GenBank/DDBJ whole genome shotgun (WGS) entry which is preliminary data.</text>
</comment>
<reference evidence="2" key="1">
    <citation type="journal article" date="2022" name="Mol. Ecol. Resour.">
        <title>The genomes of chicory, endive, great burdock and yacon provide insights into Asteraceae palaeo-polyploidization history and plant inulin production.</title>
        <authorList>
            <person name="Fan W."/>
            <person name="Wang S."/>
            <person name="Wang H."/>
            <person name="Wang A."/>
            <person name="Jiang F."/>
            <person name="Liu H."/>
            <person name="Zhao H."/>
            <person name="Xu D."/>
            <person name="Zhang Y."/>
        </authorList>
    </citation>
    <scope>NUCLEOTIDE SEQUENCE [LARGE SCALE GENOMIC DNA]</scope>
    <source>
        <strain evidence="2">cv. Niubang</strain>
    </source>
</reference>
<gene>
    <name evidence="1" type="ORF">L6452_31803</name>
</gene>
<reference evidence="1 2" key="2">
    <citation type="journal article" date="2022" name="Mol. Ecol. Resour.">
        <title>The genomes of chicory, endive, great burdock and yacon provide insights into Asteraceae paleo-polyploidization history and plant inulin production.</title>
        <authorList>
            <person name="Fan W."/>
            <person name="Wang S."/>
            <person name="Wang H."/>
            <person name="Wang A."/>
            <person name="Jiang F."/>
            <person name="Liu H."/>
            <person name="Zhao H."/>
            <person name="Xu D."/>
            <person name="Zhang Y."/>
        </authorList>
    </citation>
    <scope>NUCLEOTIDE SEQUENCE [LARGE SCALE GENOMIC DNA]</scope>
    <source>
        <strain evidence="2">cv. Niubang</strain>
    </source>
</reference>
<dbReference type="EMBL" id="CM042057">
    <property type="protein sequence ID" value="KAI3691998.1"/>
    <property type="molecule type" value="Genomic_DNA"/>
</dbReference>
<organism evidence="1 2">
    <name type="scientific">Arctium lappa</name>
    <name type="common">Greater burdock</name>
    <name type="synonym">Lappa major</name>
    <dbReference type="NCBI Taxonomy" id="4217"/>
    <lineage>
        <taxon>Eukaryota</taxon>
        <taxon>Viridiplantae</taxon>
        <taxon>Streptophyta</taxon>
        <taxon>Embryophyta</taxon>
        <taxon>Tracheophyta</taxon>
        <taxon>Spermatophyta</taxon>
        <taxon>Magnoliopsida</taxon>
        <taxon>eudicotyledons</taxon>
        <taxon>Gunneridae</taxon>
        <taxon>Pentapetalae</taxon>
        <taxon>asterids</taxon>
        <taxon>campanulids</taxon>
        <taxon>Asterales</taxon>
        <taxon>Asteraceae</taxon>
        <taxon>Carduoideae</taxon>
        <taxon>Cardueae</taxon>
        <taxon>Arctiinae</taxon>
        <taxon>Arctium</taxon>
    </lineage>
</organism>